<comment type="caution">
    <text evidence="1">The sequence shown here is derived from an EMBL/GenBank/DDBJ whole genome shotgun (WGS) entry which is preliminary data.</text>
</comment>
<proteinExistence type="predicted"/>
<evidence type="ECO:0000313" key="1">
    <source>
        <dbReference type="EMBL" id="EZQ10058.1"/>
    </source>
</evidence>
<dbReference type="OrthoDB" id="43645at2157"/>
<dbReference type="EMBL" id="JFZT01000035">
    <property type="protein sequence ID" value="EZQ10058.1"/>
    <property type="molecule type" value="Genomic_DNA"/>
</dbReference>
<sequence length="162" mass="18950">MRIPFYRLGKIAIDGYLIDNISQPEDRILSVKIVESSGKPEIDPIPWERVLNLLYEGYKSVENGREENMLSKRLVMEGILYNPGIIYLQKKREINGEIIRRTYLNLYRKILEIANEIKPTIEGVTIDQVNGSIYINNKRDEAYSRLFETDKKFRQTLLGILK</sequence>
<accession>A0A031LSE6</accession>
<gene>
    <name evidence="1" type="ORF">CM19_04750</name>
</gene>
<protein>
    <submittedName>
        <fullName evidence="1">Uncharacterized protein</fullName>
    </submittedName>
</protein>
<name>A0A031LSE6_9CREN</name>
<dbReference type="Proteomes" id="UP000024332">
    <property type="component" value="Unassembled WGS sequence"/>
</dbReference>
<keyword evidence="2" id="KW-1185">Reference proteome</keyword>
<evidence type="ECO:0000313" key="2">
    <source>
        <dbReference type="Proteomes" id="UP000024332"/>
    </source>
</evidence>
<reference evidence="1 2" key="1">
    <citation type="submission" date="2014-03" db="EMBL/GenBank/DDBJ databases">
        <title>Draft genome sequence of the novel thermoacidophilic archaea Acidianus copahuensis ALE1 strain, isolated from Copahue volcanic area in Neuquen Argentina.</title>
        <authorList>
            <person name="Urbieta M.S."/>
            <person name="Rascovan N."/>
            <person name="Castro C."/>
            <person name="Revale S."/>
            <person name="Giaveno M.A."/>
            <person name="Vazquez M.P."/>
            <person name="Donati E.R."/>
        </authorList>
    </citation>
    <scope>NUCLEOTIDE SEQUENCE [LARGE SCALE GENOMIC DNA]</scope>
    <source>
        <strain evidence="1 2">ALE1</strain>
    </source>
</reference>
<organism evidence="1 2">
    <name type="scientific">Candidatus Acidianus copahuensis</name>
    <dbReference type="NCBI Taxonomy" id="1160895"/>
    <lineage>
        <taxon>Archaea</taxon>
        <taxon>Thermoproteota</taxon>
        <taxon>Thermoprotei</taxon>
        <taxon>Sulfolobales</taxon>
        <taxon>Sulfolobaceae</taxon>
        <taxon>Acidianus</taxon>
    </lineage>
</organism>
<dbReference type="AlphaFoldDB" id="A0A031LSE6"/>
<dbReference type="STRING" id="1160895.CM19_04750"/>
<dbReference type="RefSeq" id="WP_048099241.1">
    <property type="nucleotide sequence ID" value="NZ_JFZT01000035.1"/>
</dbReference>